<organism evidence="6 7">
    <name type="scientific">Streptomyces bathyalis</name>
    <dbReference type="NCBI Taxonomy" id="2710756"/>
    <lineage>
        <taxon>Bacteria</taxon>
        <taxon>Bacillati</taxon>
        <taxon>Actinomycetota</taxon>
        <taxon>Actinomycetes</taxon>
        <taxon>Kitasatosporales</taxon>
        <taxon>Streptomycetaceae</taxon>
        <taxon>Streptomyces</taxon>
    </lineage>
</organism>
<evidence type="ECO:0000256" key="3">
    <source>
        <dbReference type="ARBA" id="ARBA00023125"/>
    </source>
</evidence>
<evidence type="ECO:0000256" key="2">
    <source>
        <dbReference type="ARBA" id="ARBA00023015"/>
    </source>
</evidence>
<dbReference type="Gene3D" id="1.10.10.10">
    <property type="entry name" value="Winged helix-like DNA-binding domain superfamily/Winged helix DNA-binding domain"/>
    <property type="match status" value="1"/>
</dbReference>
<dbReference type="InterPro" id="IPR000847">
    <property type="entry name" value="LysR_HTH_N"/>
</dbReference>
<evidence type="ECO:0000256" key="4">
    <source>
        <dbReference type="ARBA" id="ARBA00023163"/>
    </source>
</evidence>
<dbReference type="SUPFAM" id="SSF46785">
    <property type="entry name" value="Winged helix' DNA-binding domain"/>
    <property type="match status" value="1"/>
</dbReference>
<dbReference type="GO" id="GO:0003700">
    <property type="term" value="F:DNA-binding transcription factor activity"/>
    <property type="evidence" value="ECO:0007669"/>
    <property type="project" value="InterPro"/>
</dbReference>
<keyword evidence="7" id="KW-1185">Reference proteome</keyword>
<dbReference type="CDD" id="cd08423">
    <property type="entry name" value="PBP2_LTTR_like_6"/>
    <property type="match status" value="1"/>
</dbReference>
<dbReference type="AlphaFoldDB" id="A0A7T1WTE9"/>
<dbReference type="PROSITE" id="PS50931">
    <property type="entry name" value="HTH_LYSR"/>
    <property type="match status" value="1"/>
</dbReference>
<dbReference type="InterPro" id="IPR036388">
    <property type="entry name" value="WH-like_DNA-bd_sf"/>
</dbReference>
<dbReference type="GO" id="GO:0003677">
    <property type="term" value="F:DNA binding"/>
    <property type="evidence" value="ECO:0007669"/>
    <property type="project" value="UniProtKB-KW"/>
</dbReference>
<dbReference type="InterPro" id="IPR005119">
    <property type="entry name" value="LysR_subst-bd"/>
</dbReference>
<keyword evidence="3" id="KW-0238">DNA-binding</keyword>
<comment type="similarity">
    <text evidence="1">Belongs to the LysR transcriptional regulatory family.</text>
</comment>
<keyword evidence="4" id="KW-0804">Transcription</keyword>
<evidence type="ECO:0000259" key="5">
    <source>
        <dbReference type="PROSITE" id="PS50931"/>
    </source>
</evidence>
<dbReference type="EMBL" id="CP048882">
    <property type="protein sequence ID" value="QPP08514.1"/>
    <property type="molecule type" value="Genomic_DNA"/>
</dbReference>
<protein>
    <submittedName>
        <fullName evidence="6">LysR family transcriptional regulator</fullName>
    </submittedName>
</protein>
<dbReference type="Pfam" id="PF03466">
    <property type="entry name" value="LysR_substrate"/>
    <property type="match status" value="1"/>
</dbReference>
<dbReference type="SUPFAM" id="SSF53850">
    <property type="entry name" value="Periplasmic binding protein-like II"/>
    <property type="match status" value="1"/>
</dbReference>
<dbReference type="PANTHER" id="PTHR30346">
    <property type="entry name" value="TRANSCRIPTIONAL DUAL REGULATOR HCAR-RELATED"/>
    <property type="match status" value="1"/>
</dbReference>
<gene>
    <name evidence="6" type="ORF">G4Z16_21305</name>
</gene>
<dbReference type="KEGG" id="sbat:G4Z16_21305"/>
<dbReference type="GO" id="GO:0032993">
    <property type="term" value="C:protein-DNA complex"/>
    <property type="evidence" value="ECO:0007669"/>
    <property type="project" value="TreeGrafter"/>
</dbReference>
<dbReference type="Gene3D" id="3.40.190.10">
    <property type="entry name" value="Periplasmic binding protein-like II"/>
    <property type="match status" value="2"/>
</dbReference>
<dbReference type="RefSeq" id="WP_197352310.1">
    <property type="nucleotide sequence ID" value="NZ_CP048882.1"/>
</dbReference>
<dbReference type="PANTHER" id="PTHR30346:SF29">
    <property type="entry name" value="LYSR SUBSTRATE-BINDING"/>
    <property type="match status" value="1"/>
</dbReference>
<feature type="domain" description="HTH lysR-type" evidence="5">
    <location>
        <begin position="2"/>
        <end position="59"/>
    </location>
</feature>
<evidence type="ECO:0000313" key="6">
    <source>
        <dbReference type="EMBL" id="QPP08514.1"/>
    </source>
</evidence>
<dbReference type="InterPro" id="IPR036390">
    <property type="entry name" value="WH_DNA-bd_sf"/>
</dbReference>
<dbReference type="Pfam" id="PF00126">
    <property type="entry name" value="HTH_1"/>
    <property type="match status" value="1"/>
</dbReference>
<reference evidence="7" key="1">
    <citation type="submission" date="2020-02" db="EMBL/GenBank/DDBJ databases">
        <title>Streptomyces sp. ASO4wet.</title>
        <authorList>
            <person name="Risdian C."/>
            <person name="Landwehr W."/>
            <person name="Schupp P."/>
            <person name="Wink J."/>
        </authorList>
    </citation>
    <scope>NUCLEOTIDE SEQUENCE [LARGE SCALE GENOMIC DNA]</scope>
    <source>
        <strain evidence="7">ASO4wet</strain>
    </source>
</reference>
<sequence length="319" mass="33964">MIDLRRLTVLRAIAQYGTVTAAAEAVHLTPSAVSQQVRQLGRELGVPMLEPQGRRVRLTEAAHALLRHADAMEELWQRTEAELHATAVGEPSGVLRVAGFPSAASALLVPLAVQMQREWPGLTVRVREAEPLDCFDLLFSGDTDLAVVEAIADNPPFNDARFDQRPLLEDPFDLLTTAGHERAREPGPALEDLAAEPWILGMTGRGCSARELVLAACRTAGFAPSVAHEARDWSLVATLVAHGLGIALVPHLALLPPQLDLVRTPLTGRHVPSRRFLSVTRRGSDGHPAVAAALRLLGELAAKQGESAVQAGAGTGTAG</sequence>
<accession>A0A7T1WTE9</accession>
<keyword evidence="2" id="KW-0805">Transcription regulation</keyword>
<dbReference type="Proteomes" id="UP000595046">
    <property type="component" value="Chromosome"/>
</dbReference>
<proteinExistence type="inferred from homology"/>
<name>A0A7T1WTE9_9ACTN</name>
<evidence type="ECO:0000256" key="1">
    <source>
        <dbReference type="ARBA" id="ARBA00009437"/>
    </source>
</evidence>
<evidence type="ECO:0000313" key="7">
    <source>
        <dbReference type="Proteomes" id="UP000595046"/>
    </source>
</evidence>